<evidence type="ECO:0000313" key="1">
    <source>
        <dbReference type="EMBL" id="GAI46295.1"/>
    </source>
</evidence>
<gene>
    <name evidence="1" type="ORF">S06H3_41718</name>
</gene>
<sequence length="39" mass="4474">MRLLRLPKASVIKQKENNKDATTRYVATNFGYGFKVSDL</sequence>
<proteinExistence type="predicted"/>
<accession>X1Q5D4</accession>
<protein>
    <submittedName>
        <fullName evidence="1">Uncharacterized protein</fullName>
    </submittedName>
</protein>
<reference evidence="1" key="1">
    <citation type="journal article" date="2014" name="Front. Microbiol.">
        <title>High frequency of phylogenetically diverse reductive dehalogenase-homologous genes in deep subseafloor sedimentary metagenomes.</title>
        <authorList>
            <person name="Kawai M."/>
            <person name="Futagami T."/>
            <person name="Toyoda A."/>
            <person name="Takaki Y."/>
            <person name="Nishi S."/>
            <person name="Hori S."/>
            <person name="Arai W."/>
            <person name="Tsubouchi T."/>
            <person name="Morono Y."/>
            <person name="Uchiyama I."/>
            <person name="Ito T."/>
            <person name="Fujiyama A."/>
            <person name="Inagaki F."/>
            <person name="Takami H."/>
        </authorList>
    </citation>
    <scope>NUCLEOTIDE SEQUENCE</scope>
    <source>
        <strain evidence="1">Expedition CK06-06</strain>
    </source>
</reference>
<organism evidence="1">
    <name type="scientific">marine sediment metagenome</name>
    <dbReference type="NCBI Taxonomy" id="412755"/>
    <lineage>
        <taxon>unclassified sequences</taxon>
        <taxon>metagenomes</taxon>
        <taxon>ecological metagenomes</taxon>
    </lineage>
</organism>
<comment type="caution">
    <text evidence="1">The sequence shown here is derived from an EMBL/GenBank/DDBJ whole genome shotgun (WGS) entry which is preliminary data.</text>
</comment>
<dbReference type="AlphaFoldDB" id="X1Q5D4"/>
<dbReference type="EMBL" id="BARV01025741">
    <property type="protein sequence ID" value="GAI46295.1"/>
    <property type="molecule type" value="Genomic_DNA"/>
</dbReference>
<name>X1Q5D4_9ZZZZ</name>